<protein>
    <recommendedName>
        <fullName evidence="5">DUF4381 domain-containing protein</fullName>
    </recommendedName>
</protein>
<dbReference type="STRING" id="319236.BST91_10875"/>
<feature type="chain" id="PRO_5001861837" description="DUF4381 domain-containing protein" evidence="2">
    <location>
        <begin position="18"/>
        <end position="545"/>
    </location>
</feature>
<feature type="signal peptide" evidence="2">
    <location>
        <begin position="1"/>
        <end position="17"/>
    </location>
</feature>
<proteinExistence type="predicted"/>
<evidence type="ECO:0000256" key="2">
    <source>
        <dbReference type="SAM" id="SignalP"/>
    </source>
</evidence>
<gene>
    <name evidence="3" type="ORF">JCM19294_2788</name>
</gene>
<feature type="transmembrane region" description="Helical" evidence="1">
    <location>
        <begin position="325"/>
        <end position="346"/>
    </location>
</feature>
<sequence>MKYVLYLFFIVSAWATAQQPEVSTKVDRDLIKIGEEVVLEIGITAQKSDLVIFPEQPAYGALEVLESYPVDSVIADDKFQLFKKYGVTQWDSGDYWIPQLKVLINDDKQVLTDSLLVSVREVEVDTTKQKMFPIKDTLNIETVTRTDWSWLWWLLLLLPIGAIIYLLSRKREKKSYEDTLAPYEWAIYRLKQLENNNWLENRDWKSYYSEITYIIRRYIDSKVYGRTMESTTQQLLTELKVVMNEKGMHITQNSENRLESLLQKADLIKFAGASSDSISAKEDRGYAHDIIYNIHQVLPPPSEEELMLSAEYQRKQARKKALKKGLLVTAISLLVICSGIGIWTYLSGWNNVKDSVFGNKLRSYNEQEWYTAEYGLPSIQLDTPEILVRQSTLNSEEESTATEINEQVFEWKDDKDLAGVYVKTYQIPASATQGKQDINPQEFIDIFLKQLEETGASNILNFDSEITTNNIKGISITGSFEREGNKYDYETRFYATGPGVVECMVYNIMDDEELEERQYGQQLKERVIESLTIPSSIQQSYNKDK</sequence>
<accession>A0A090QKI9</accession>
<dbReference type="AlphaFoldDB" id="A0A090QKI9"/>
<dbReference type="EMBL" id="BBML01000001">
    <property type="protein sequence ID" value="GAK96006.1"/>
    <property type="molecule type" value="Genomic_DNA"/>
</dbReference>
<feature type="transmembrane region" description="Helical" evidence="1">
    <location>
        <begin position="150"/>
        <end position="167"/>
    </location>
</feature>
<evidence type="ECO:0000256" key="1">
    <source>
        <dbReference type="SAM" id="Phobius"/>
    </source>
</evidence>
<keyword evidence="1" id="KW-0472">Membrane</keyword>
<dbReference type="Proteomes" id="UP000029221">
    <property type="component" value="Unassembled WGS sequence"/>
</dbReference>
<dbReference type="eggNOG" id="COG3088">
    <property type="taxonomic scope" value="Bacteria"/>
</dbReference>
<comment type="caution">
    <text evidence="3">The sequence shown here is derived from an EMBL/GenBank/DDBJ whole genome shotgun (WGS) entry which is preliminary data.</text>
</comment>
<keyword evidence="4" id="KW-1185">Reference proteome</keyword>
<keyword evidence="1" id="KW-0812">Transmembrane</keyword>
<keyword evidence="1" id="KW-1133">Transmembrane helix</keyword>
<name>A0A090QKI9_9FLAO</name>
<organism evidence="3 4">
    <name type="scientific">Nonlabens tegetincola</name>
    <dbReference type="NCBI Taxonomy" id="323273"/>
    <lineage>
        <taxon>Bacteria</taxon>
        <taxon>Pseudomonadati</taxon>
        <taxon>Bacteroidota</taxon>
        <taxon>Flavobacteriia</taxon>
        <taxon>Flavobacteriales</taxon>
        <taxon>Flavobacteriaceae</taxon>
        <taxon>Nonlabens</taxon>
    </lineage>
</organism>
<evidence type="ECO:0000313" key="4">
    <source>
        <dbReference type="Proteomes" id="UP000029221"/>
    </source>
</evidence>
<keyword evidence="2" id="KW-0732">Signal</keyword>
<evidence type="ECO:0008006" key="5">
    <source>
        <dbReference type="Google" id="ProtNLM"/>
    </source>
</evidence>
<dbReference type="RefSeq" id="WP_042276900.1">
    <property type="nucleotide sequence ID" value="NZ_BBML01000001.1"/>
</dbReference>
<reference evidence="3" key="1">
    <citation type="journal article" date="2014" name="Genome Announc.">
        <title>Draft Genome Sequences of Marine Flavobacterium Nonlabens Strains NR17, NR24, NR27, NR32, NR33, and Ara13.</title>
        <authorList>
            <person name="Nakanishi M."/>
            <person name="Meirelles P."/>
            <person name="Suzuki R."/>
            <person name="Takatani N."/>
            <person name="Mino S."/>
            <person name="Suda W."/>
            <person name="Oshima K."/>
            <person name="Hattori M."/>
            <person name="Ohkuma M."/>
            <person name="Hosokawa M."/>
            <person name="Miyashita K."/>
            <person name="Thompson F.L."/>
            <person name="Niwa A."/>
            <person name="Sawabe T."/>
            <person name="Sawabe T."/>
        </authorList>
    </citation>
    <scope>NUCLEOTIDE SEQUENCE [LARGE SCALE GENOMIC DNA]</scope>
    <source>
        <strain evidence="3">JCM 19294</strain>
    </source>
</reference>
<evidence type="ECO:0000313" key="3">
    <source>
        <dbReference type="EMBL" id="GAK96006.1"/>
    </source>
</evidence>